<dbReference type="Gene3D" id="3.90.199.10">
    <property type="entry name" value="Topoisomerase II, domain 5"/>
    <property type="match status" value="1"/>
</dbReference>
<dbReference type="RefSeq" id="WP_022934902.1">
    <property type="nucleotide sequence ID" value="NZ_CP007154.1"/>
</dbReference>
<dbReference type="EC" id="5.6.2.2" evidence="3"/>
<dbReference type="NCBIfam" id="NF004044">
    <property type="entry name" value="PRK05561.1"/>
    <property type="match status" value="1"/>
</dbReference>
<dbReference type="InterPro" id="IPR013757">
    <property type="entry name" value="Topo_IIA_A_a_sf"/>
</dbReference>
<dbReference type="FunFam" id="3.30.1360.40:FF:000002">
    <property type="entry name" value="DNA gyrase subunit A"/>
    <property type="match status" value="1"/>
</dbReference>
<protein>
    <recommendedName>
        <fullName evidence="3">DNA topoisomerase (ATP-hydrolyzing)</fullName>
        <ecNumber evidence="3">5.6.2.2</ecNumber>
    </recommendedName>
</protein>
<dbReference type="NCBIfam" id="NF004043">
    <property type="entry name" value="PRK05560.1"/>
    <property type="match status" value="1"/>
</dbReference>
<dbReference type="SUPFAM" id="SSF56719">
    <property type="entry name" value="Type II DNA topoisomerase"/>
    <property type="match status" value="1"/>
</dbReference>
<evidence type="ECO:0000259" key="8">
    <source>
        <dbReference type="PROSITE" id="PS52040"/>
    </source>
</evidence>
<gene>
    <name evidence="9" type="primary">gyrA</name>
    <name evidence="9" type="ORF">MYB_00445</name>
</gene>
<dbReference type="PANTHER" id="PTHR43493">
    <property type="entry name" value="DNA GYRASE/TOPOISOMERASE SUBUNIT A"/>
    <property type="match status" value="1"/>
</dbReference>
<reference evidence="9 10" key="1">
    <citation type="journal article" date="2014" name="Genome Announc.">
        <title>Complete Genome Sequence of Mycoplasma bovoculi Strain M165/69T (ATCC 29104).</title>
        <authorList>
            <person name="Calcutt M.J."/>
            <person name="Foecking M.F."/>
        </authorList>
    </citation>
    <scope>NUCLEOTIDE SEQUENCE [LARGE SCALE GENOMIC DNA]</scope>
    <source>
        <strain evidence="9">M165/69</strain>
    </source>
</reference>
<comment type="similarity">
    <text evidence="2">Belongs to the type II topoisomerase GyrA/ParC subunit family.</text>
</comment>
<dbReference type="InterPro" id="IPR035516">
    <property type="entry name" value="Gyrase/topoIV_suA_C"/>
</dbReference>
<dbReference type="PATRIC" id="fig|743966.3.peg.86"/>
<dbReference type="InterPro" id="IPR002205">
    <property type="entry name" value="Topo_IIA_dom_A"/>
</dbReference>
<feature type="domain" description="Topo IIA-type catalytic" evidence="8">
    <location>
        <begin position="87"/>
        <end position="551"/>
    </location>
</feature>
<dbReference type="HOGENOM" id="CLU_002977_6_1_14"/>
<proteinExistence type="inferred from homology"/>
<keyword evidence="6 7" id="KW-0413">Isomerase</keyword>
<dbReference type="eggNOG" id="COG0188">
    <property type="taxonomic scope" value="Bacteria"/>
</dbReference>
<dbReference type="PROSITE" id="PS52040">
    <property type="entry name" value="TOPO_IIA"/>
    <property type="match status" value="1"/>
</dbReference>
<dbReference type="EMBL" id="CP007154">
    <property type="protein sequence ID" value="AHH45100.1"/>
    <property type="molecule type" value="Genomic_DNA"/>
</dbReference>
<comment type="catalytic activity">
    <reaction evidence="1 7">
        <text>ATP-dependent breakage, passage and rejoining of double-stranded DNA.</text>
        <dbReference type="EC" id="5.6.2.2"/>
    </reaction>
</comment>
<dbReference type="Pfam" id="PF00521">
    <property type="entry name" value="DNA_topoisoIV"/>
    <property type="match status" value="1"/>
</dbReference>
<evidence type="ECO:0000256" key="5">
    <source>
        <dbReference type="ARBA" id="ARBA00023125"/>
    </source>
</evidence>
<evidence type="ECO:0000256" key="7">
    <source>
        <dbReference type="PROSITE-ProRule" id="PRU01384"/>
    </source>
</evidence>
<dbReference type="Proteomes" id="UP000019229">
    <property type="component" value="Chromosome"/>
</dbReference>
<dbReference type="InterPro" id="IPR013760">
    <property type="entry name" value="Topo_IIA-like_dom_sf"/>
</dbReference>
<dbReference type="GO" id="GO:0005524">
    <property type="term" value="F:ATP binding"/>
    <property type="evidence" value="ECO:0007669"/>
    <property type="project" value="InterPro"/>
</dbReference>
<dbReference type="SUPFAM" id="SSF101904">
    <property type="entry name" value="GyrA/ParC C-terminal domain-like"/>
    <property type="match status" value="1"/>
</dbReference>
<keyword evidence="10" id="KW-1185">Reference proteome</keyword>
<dbReference type="GO" id="GO:0005737">
    <property type="term" value="C:cytoplasm"/>
    <property type="evidence" value="ECO:0007669"/>
    <property type="project" value="TreeGrafter"/>
</dbReference>
<dbReference type="Gene3D" id="2.120.10.90">
    <property type="entry name" value="DNA gyrase/topoisomerase IV, subunit A, C-terminal"/>
    <property type="match status" value="1"/>
</dbReference>
<dbReference type="GO" id="GO:0006265">
    <property type="term" value="P:DNA topological change"/>
    <property type="evidence" value="ECO:0007669"/>
    <property type="project" value="UniProtKB-UniRule"/>
</dbReference>
<evidence type="ECO:0000313" key="9">
    <source>
        <dbReference type="EMBL" id="AHH45100.1"/>
    </source>
</evidence>
<dbReference type="Pfam" id="PF03989">
    <property type="entry name" value="DNA_gyraseA_C"/>
    <property type="match status" value="6"/>
</dbReference>
<dbReference type="FunFam" id="3.90.199.10:FF:000001">
    <property type="entry name" value="DNA gyrase subunit A"/>
    <property type="match status" value="1"/>
</dbReference>
<keyword evidence="5 7" id="KW-0238">DNA-binding</keyword>
<evidence type="ECO:0000313" key="10">
    <source>
        <dbReference type="Proteomes" id="UP000019229"/>
    </source>
</evidence>
<evidence type="ECO:0000256" key="3">
    <source>
        <dbReference type="ARBA" id="ARBA00012895"/>
    </source>
</evidence>
<dbReference type="InterPro" id="IPR006691">
    <property type="entry name" value="GyrA/parC_rep"/>
</dbReference>
<evidence type="ECO:0000256" key="1">
    <source>
        <dbReference type="ARBA" id="ARBA00000185"/>
    </source>
</evidence>
<dbReference type="PANTHER" id="PTHR43493:SF5">
    <property type="entry name" value="DNA GYRASE SUBUNIT A, CHLOROPLASTIC_MITOCHONDRIAL"/>
    <property type="match status" value="1"/>
</dbReference>
<feature type="active site" description="O-(5'-phospho-DNA)-tyrosine intermediate" evidence="7">
    <location>
        <position position="175"/>
    </location>
</feature>
<accession>W5UTF5</accession>
<organism evidence="9 10">
    <name type="scientific">Mesomycoplasma bovoculi M165/69</name>
    <dbReference type="NCBI Taxonomy" id="743966"/>
    <lineage>
        <taxon>Bacteria</taxon>
        <taxon>Bacillati</taxon>
        <taxon>Mycoplasmatota</taxon>
        <taxon>Mycoplasmoidales</taxon>
        <taxon>Metamycoplasmataceae</taxon>
        <taxon>Mesomycoplasma</taxon>
    </lineage>
</organism>
<name>W5UTF5_9BACT</name>
<dbReference type="InterPro" id="IPR050220">
    <property type="entry name" value="Type_II_DNA_Topoisomerases"/>
</dbReference>
<dbReference type="GO" id="GO:0009330">
    <property type="term" value="C:DNA topoisomerase type II (double strand cut, ATP-hydrolyzing) complex"/>
    <property type="evidence" value="ECO:0007669"/>
    <property type="project" value="TreeGrafter"/>
</dbReference>
<evidence type="ECO:0000256" key="4">
    <source>
        <dbReference type="ARBA" id="ARBA00023029"/>
    </source>
</evidence>
<dbReference type="SMART" id="SM00434">
    <property type="entry name" value="TOP4c"/>
    <property type="match status" value="1"/>
</dbReference>
<dbReference type="GO" id="GO:0003677">
    <property type="term" value="F:DNA binding"/>
    <property type="evidence" value="ECO:0007669"/>
    <property type="project" value="UniProtKB-UniRule"/>
</dbReference>
<evidence type="ECO:0000256" key="6">
    <source>
        <dbReference type="ARBA" id="ARBA00023235"/>
    </source>
</evidence>
<keyword evidence="4 7" id="KW-0799">Topoisomerase</keyword>
<dbReference type="InterPro" id="IPR013758">
    <property type="entry name" value="Topo_IIA_A/C_ab"/>
</dbReference>
<dbReference type="CDD" id="cd00187">
    <property type="entry name" value="TOP4c"/>
    <property type="match status" value="1"/>
</dbReference>
<dbReference type="AlphaFoldDB" id="W5UTF5"/>
<sequence length="860" mass="96500">MAFFEDDKKKDFDFIEDEEVKVVFNENSEITEENPEEENILQDKDDYIISNQLIEKETDNIIPRVIEEEMRNSFLDYSMSVIISRALPDVRDGLKPVHRRILYTMSDLGITHNSAYKKSARIVGDVLGKYHPHGDSSVYDSMVRMAQPFSLRYPLVDGHGNFGSLDGDEAAAMRYTEARMSKIASLMVDNIKKNTVDFADNYDGSEQEPVVLPARFPNLLVSGVTGIAVGMATKIPPHNLSEVIETFILLAKNNDISDEDLARSLPGPDFPTGADIFGQSGIMQAYLTGRGSFTIRSKAEIERFSSGKSRIIFYEIPYEVKKPTIIEKVAQLVHEKRINGIKDVRDETNRQGIRVVFEIKKGFDPEIILNQLYKDTDLQVSYSMNMLALVKGQPKLLNLKQILWEYFLHQKEITTRALQFDLKNALEKQNILLGVKIAVENIDEVVKIIKSSKSDADAQQKLAERFDLNSIQTKAIVDMRLGRLTSLAVEKLLVELQQIAEQIDYINSILASEEKLVDLIVEQHREVAKNFSDKRRSQISGELSVIVDEDLITRQDVIICLTQNNYVKRINLDEYRTQNRGGKGSSTSSLYKDDELKGIWFANTHTDLLIITSKARIFKLRTHMVPDSSRNAKGTPFINLLPLEKDESVTSLLIWNQDYNSHFLITISAKGIIKKTRLSEYENINKNGKYALKLNEDDSLVKALIASDDSQIIIGSSSGRANRFDLSTVRASGRVAIGIKGIKLDASEHVVGACHSQTGSFVFTVGDLGYGKMTSVDEYRLTSRNSKGVLALNSEKAGKLCFIGTVNGDEQAMILTKKGIAIRIDLETISTSSRVTKGVKIIDIKKGDQIQSVTIISKIE</sequence>
<dbReference type="GO" id="GO:0034335">
    <property type="term" value="F:DNA negative supercoiling activity"/>
    <property type="evidence" value="ECO:0007669"/>
    <property type="project" value="UniProtKB-ARBA"/>
</dbReference>
<evidence type="ECO:0000256" key="2">
    <source>
        <dbReference type="ARBA" id="ARBA00008263"/>
    </source>
</evidence>
<dbReference type="KEGG" id="mbc:MYB_00445"/>
<dbReference type="OrthoDB" id="9806486at2"/>
<dbReference type="NCBIfam" id="TIGR01063">
    <property type="entry name" value="gyrA"/>
    <property type="match status" value="1"/>
</dbReference>
<dbReference type="Gene3D" id="1.10.268.10">
    <property type="entry name" value="Topoisomerase, domain 3"/>
    <property type="match status" value="1"/>
</dbReference>
<dbReference type="Gene3D" id="3.30.1360.40">
    <property type="match status" value="1"/>
</dbReference>
<dbReference type="STRING" id="743966.MYB_00445"/>